<gene>
    <name evidence="1" type="ORF">LPJ66_010165</name>
</gene>
<organism evidence="1 2">
    <name type="scientific">Kickxella alabastrina</name>
    <dbReference type="NCBI Taxonomy" id="61397"/>
    <lineage>
        <taxon>Eukaryota</taxon>
        <taxon>Fungi</taxon>
        <taxon>Fungi incertae sedis</taxon>
        <taxon>Zoopagomycota</taxon>
        <taxon>Kickxellomycotina</taxon>
        <taxon>Kickxellomycetes</taxon>
        <taxon>Kickxellales</taxon>
        <taxon>Kickxellaceae</taxon>
        <taxon>Kickxella</taxon>
    </lineage>
</organism>
<reference evidence="1" key="1">
    <citation type="submission" date="2022-07" db="EMBL/GenBank/DDBJ databases">
        <title>Phylogenomic reconstructions and comparative analyses of Kickxellomycotina fungi.</title>
        <authorList>
            <person name="Reynolds N.K."/>
            <person name="Stajich J.E."/>
            <person name="Barry K."/>
            <person name="Grigoriev I.V."/>
            <person name="Crous P."/>
            <person name="Smith M.E."/>
        </authorList>
    </citation>
    <scope>NUCLEOTIDE SEQUENCE</scope>
    <source>
        <strain evidence="1">Benny 63K</strain>
    </source>
</reference>
<protein>
    <submittedName>
        <fullName evidence="1">Uncharacterized protein</fullName>
    </submittedName>
</protein>
<evidence type="ECO:0000313" key="2">
    <source>
        <dbReference type="Proteomes" id="UP001150581"/>
    </source>
</evidence>
<evidence type="ECO:0000313" key="1">
    <source>
        <dbReference type="EMBL" id="KAJ1885339.1"/>
    </source>
</evidence>
<dbReference type="Proteomes" id="UP001150581">
    <property type="component" value="Unassembled WGS sequence"/>
</dbReference>
<comment type="caution">
    <text evidence="1">The sequence shown here is derived from an EMBL/GenBank/DDBJ whole genome shotgun (WGS) entry which is preliminary data.</text>
</comment>
<keyword evidence="2" id="KW-1185">Reference proteome</keyword>
<sequence length="944" mass="99510">SVNRRKTAQRSRPPLQPKTAKGAISEPAPSDIADIADSPAEPSTVDSASPLVLIKPRQRATVGAATKQSRLSLKAQRNSQIFADTAPILPAELSSSGMADSTSLPSMIESAAAMTPAFGSMETPSLLSQHMHGFVTLPALSSSATAPASIGGSGGLSGTMGALYMPSSESTMTSAADAPSESPLRTVASLRQQQQQHQPGASSGAKRTSSVLFSPSEEQRQRLRSMGLKLYGCAATPKSCTAAFTDSLSLNSHLKLAHPTVASLIPSLNSPGNLPMSAAASTRDALTKAGLKPFRCGMDKCNHAYKNVNGLEYHIFHSRKSKGHLMMDDDSISGKQASDKQQKQQRESDASIESQDVAMYGDRMDFLESTVALQCSEVECLASFDSEQELRQHMAVQHPRPIRRATKPSNRAYRGGQPAVHRMDASSMSPQTPASLGFWSSAINAAMDGALHAHQQQQQQQDQALGTMTTIPESQMSGSAPSSNSSSSSDSAQAATVAAIAAAMGYAASDHGMAQGRAARAHMNMPQSMMFSSTATPGSAHLFANSEPPFISAPALMSSAGGEPTHINSYFALNMSDTSSQNQRQQQHAFTPSLVNGGSSANHSMGTTSASDAQAAASMMFEAISQAAAAAQVGSINPHTPGILHQQTLQSMQPLPPLMSAGSRRNSASALEPEAAAAAMMNQKYVNDMGTAAAAAMDDMPLDMQMVHMFSPFYQNSPSSKEFFHLGDVQMSEHQSQQQQQQQGNNAQPRLSEDPSKERRNNNGSTDMPMVSLGATSAAVAAQMGGFSSSDITGDSSQPNLMTANNNGNNSMAMDIGLGGGRSGGVQHLVNAFNKHQHAGGTSQSPTLNHQQQQQQQNVWSQELTALGGMLPPHTISHDGGTHGLNQGYGNLQRLYTPQPTDLAQFQLFQNHSPHILSAPTSSVNLNGNGNGNNNDDGGPRYQR</sequence>
<accession>A0ACC1I3F8</accession>
<proteinExistence type="predicted"/>
<feature type="non-terminal residue" evidence="1">
    <location>
        <position position="1"/>
    </location>
</feature>
<feature type="non-terminal residue" evidence="1">
    <location>
        <position position="944"/>
    </location>
</feature>
<dbReference type="EMBL" id="JANBPG010002565">
    <property type="protein sequence ID" value="KAJ1885339.1"/>
    <property type="molecule type" value="Genomic_DNA"/>
</dbReference>
<name>A0ACC1I3F8_9FUNG</name>